<evidence type="ECO:0008006" key="3">
    <source>
        <dbReference type="Google" id="ProtNLM"/>
    </source>
</evidence>
<proteinExistence type="predicted"/>
<accession>A0A521DQ26</accession>
<reference evidence="1 2" key="1">
    <citation type="submission" date="2017-05" db="EMBL/GenBank/DDBJ databases">
        <authorList>
            <person name="Varghese N."/>
            <person name="Submissions S."/>
        </authorList>
    </citation>
    <scope>NUCLEOTIDE SEQUENCE [LARGE SCALE GENOMIC DNA]</scope>
    <source>
        <strain evidence="1 2">DSM 29506</strain>
    </source>
</reference>
<dbReference type="EMBL" id="FXTO01000012">
    <property type="protein sequence ID" value="SMO73803.1"/>
    <property type="molecule type" value="Genomic_DNA"/>
</dbReference>
<evidence type="ECO:0000313" key="2">
    <source>
        <dbReference type="Proteomes" id="UP000316030"/>
    </source>
</evidence>
<sequence>MASAISPASGAAFAPRIIWHFGFQKTGTTAVQWLLRKNRVLLGEKIALFPRGRWTAALREAAAVFLRTRSEADKTAFQDEVRKIVNTVRDSGHSCAIVSDENVLGLKLRDETGDIFTHARTMLPVVEDAAAPAICEFHFNTRDPEAWLKSAHNQEVKQLRCRQDFDEWCNGVALPVDWSALHDTLSGLTQGAVVFRDMNADRAAGRPSGAALLETAGVGPELLAQLKTPGAQNESLSDAALAFMLDINRSPLKRRQIGAVRDVVVKNMGLFK</sequence>
<gene>
    <name evidence="1" type="ORF">SAMN06265173_11222</name>
</gene>
<evidence type="ECO:0000313" key="1">
    <source>
        <dbReference type="EMBL" id="SMO73803.1"/>
    </source>
</evidence>
<dbReference type="Proteomes" id="UP000316030">
    <property type="component" value="Unassembled WGS sequence"/>
</dbReference>
<organism evidence="1 2">
    <name type="scientific">Thalassovita litoralis</name>
    <dbReference type="NCBI Taxonomy" id="1010611"/>
    <lineage>
        <taxon>Bacteria</taxon>
        <taxon>Pseudomonadati</taxon>
        <taxon>Pseudomonadota</taxon>
        <taxon>Alphaproteobacteria</taxon>
        <taxon>Rhodobacterales</taxon>
        <taxon>Roseobacteraceae</taxon>
        <taxon>Thalassovita</taxon>
    </lineage>
</organism>
<name>A0A521DQ26_9RHOB</name>
<dbReference type="RefSeq" id="WP_185958990.1">
    <property type="nucleotide sequence ID" value="NZ_FXTO01000012.1"/>
</dbReference>
<dbReference type="AlphaFoldDB" id="A0A521DQ26"/>
<keyword evidence="2" id="KW-1185">Reference proteome</keyword>
<protein>
    <recommendedName>
        <fullName evidence="3">Sulfotransferase family protein</fullName>
    </recommendedName>
</protein>